<feature type="domain" description="Pyruvate carboxyltransferase" evidence="14">
    <location>
        <begin position="81"/>
        <end position="354"/>
    </location>
</feature>
<sequence length="623" mass="67648">MASSILRNPMLSSPTTITTPSLPSFSSKPSPLSFRFPPSHHRSSLRIKSLRLSCSLSDPSPPLRRRRPEYIPNRISDPNYVRVFDTTLRDGEQSPGATLTSKEKLDIARQLAKLGVDVIEAGFPAASKDDFEAVKTIAETVGNAVDGDGYVPVICGLSRCNKRDIETAWEAVKYAKRPRIHTFIATSDIHLEYKLKKSKDEVIEIARNMVKFARSLGCEDVEFSPEDAGRSEREFLYQILGEVIKAGATTLNIPDTVGITLPSEFGQLIADIKANTPGIENVIISTHCQNDLGLSTANTLSGAHSGARQLEVTINGIGERAGNASLEEVVMAIKCRGDHVLGGLYTGIDTRHIVMTSKMVEDYTGMQTQPHKAIVGANAFAHESGIHQDGMLKHKGTYEIICPEEIGLERSNDAGIVLGKLSGRHALKDRLTELGYVLDDEQLSSIFWRFKSVAERKKRVTDADIIALVSDEVFQPEALWKLLDIQITCGTLGLSTATVKLADADGKEHVACSMGTGPVDSAYKAVDLVVKEPATLLEYSMNAVTEGIDAIATTRVLIRGNNNYSTTNAITGEEVQRTFSGTGAGMDIVVSSVKAYVGALNKMLDFKENSTTKIPSQNNKVPA</sequence>
<dbReference type="PaxDb" id="3708-A0A078G2G9"/>
<reference evidence="16 17" key="1">
    <citation type="journal article" date="2014" name="Science">
        <title>Plant genetics. Early allopolyploid evolution in the post-Neolithic Brassica napus oilseed genome.</title>
        <authorList>
            <person name="Chalhoub B."/>
            <person name="Denoeud F."/>
            <person name="Liu S."/>
            <person name="Parkin I.A."/>
            <person name="Tang H."/>
            <person name="Wang X."/>
            <person name="Chiquet J."/>
            <person name="Belcram H."/>
            <person name="Tong C."/>
            <person name="Samans B."/>
            <person name="Correa M."/>
            <person name="Da Silva C."/>
            <person name="Just J."/>
            <person name="Falentin C."/>
            <person name="Koh C.S."/>
            <person name="Le Clainche I."/>
            <person name="Bernard M."/>
            <person name="Bento P."/>
            <person name="Noel B."/>
            <person name="Labadie K."/>
            <person name="Alberti A."/>
            <person name="Charles M."/>
            <person name="Arnaud D."/>
            <person name="Guo H."/>
            <person name="Daviaud C."/>
            <person name="Alamery S."/>
            <person name="Jabbari K."/>
            <person name="Zhao M."/>
            <person name="Edger P.P."/>
            <person name="Chelaifa H."/>
            <person name="Tack D."/>
            <person name="Lassalle G."/>
            <person name="Mestiri I."/>
            <person name="Schnel N."/>
            <person name="Le Paslier M.C."/>
            <person name="Fan G."/>
            <person name="Renault V."/>
            <person name="Bayer P.E."/>
            <person name="Golicz A.A."/>
            <person name="Manoli S."/>
            <person name="Lee T.H."/>
            <person name="Thi V.H."/>
            <person name="Chalabi S."/>
            <person name="Hu Q."/>
            <person name="Fan C."/>
            <person name="Tollenaere R."/>
            <person name="Lu Y."/>
            <person name="Battail C."/>
            <person name="Shen J."/>
            <person name="Sidebottom C.H."/>
            <person name="Wang X."/>
            <person name="Canaguier A."/>
            <person name="Chauveau A."/>
            <person name="Berard A."/>
            <person name="Deniot G."/>
            <person name="Guan M."/>
            <person name="Liu Z."/>
            <person name="Sun F."/>
            <person name="Lim Y.P."/>
            <person name="Lyons E."/>
            <person name="Town C.D."/>
            <person name="Bancroft I."/>
            <person name="Wang X."/>
            <person name="Meng J."/>
            <person name="Ma J."/>
            <person name="Pires J.C."/>
            <person name="King G.J."/>
            <person name="Brunel D."/>
            <person name="Delourme R."/>
            <person name="Renard M."/>
            <person name="Aury J.M."/>
            <person name="Adams K.L."/>
            <person name="Batley J."/>
            <person name="Snowdon R.J."/>
            <person name="Tost J."/>
            <person name="Edwards D."/>
            <person name="Zhou Y."/>
            <person name="Hua W."/>
            <person name="Sharpe A.G."/>
            <person name="Paterson A.H."/>
            <person name="Guan C."/>
            <person name="Wincker P."/>
        </authorList>
    </citation>
    <scope>NUCLEOTIDE SEQUENCE [LARGE SCALE GENOMIC DNA]</scope>
    <source>
        <strain evidence="17">cv. Darmor-bzh</strain>
    </source>
</reference>
<dbReference type="GO" id="GO:0009098">
    <property type="term" value="P:L-leucine biosynthetic process"/>
    <property type="evidence" value="ECO:0000318"/>
    <property type="project" value="GO_Central"/>
</dbReference>
<dbReference type="EC" id="2.3.3.13" evidence="5"/>
<dbReference type="GO" id="GO:0003852">
    <property type="term" value="F:2-isopropylmalate synthase activity"/>
    <property type="evidence" value="ECO:0000318"/>
    <property type="project" value="GO_Central"/>
</dbReference>
<dbReference type="Pfam" id="PF00682">
    <property type="entry name" value="HMGL-like"/>
    <property type="match status" value="1"/>
</dbReference>
<dbReference type="PROSITE" id="PS50991">
    <property type="entry name" value="PYR_CT"/>
    <property type="match status" value="1"/>
</dbReference>
<evidence type="ECO:0000256" key="10">
    <source>
        <dbReference type="ARBA" id="ARBA00022946"/>
    </source>
</evidence>
<keyword evidence="10" id="KW-0809">Transit peptide</keyword>
<dbReference type="GO" id="GO:0046872">
    <property type="term" value="F:metal ion binding"/>
    <property type="evidence" value="ECO:0007669"/>
    <property type="project" value="UniProtKB-KW"/>
</dbReference>
<dbReference type="UniPathway" id="UPA00048">
    <property type="reaction ID" value="UER00070"/>
</dbReference>
<gene>
    <name evidence="16" type="primary">BnaC05g14180D</name>
    <name evidence="15" type="ORF">DARMORV10_C05P16770.1</name>
    <name evidence="16" type="ORF">GSBRNA2T00006519001</name>
</gene>
<evidence type="ECO:0000256" key="8">
    <source>
        <dbReference type="ARBA" id="ARBA00022679"/>
    </source>
</evidence>
<dbReference type="EMBL" id="LK032093">
    <property type="protein sequence ID" value="CDY19217.1"/>
    <property type="molecule type" value="Genomic_DNA"/>
</dbReference>
<dbReference type="Pfam" id="PF08502">
    <property type="entry name" value="LeuA_dimer"/>
    <property type="match status" value="1"/>
</dbReference>
<dbReference type="FunFam" id="3.30.160.270:FF:000004">
    <property type="entry name" value="2-isopropylmalate synthase B"/>
    <property type="match status" value="1"/>
</dbReference>
<dbReference type="FunFam" id="3.20.20.70:FF:000010">
    <property type="entry name" value="2-isopropylmalate synthase"/>
    <property type="match status" value="1"/>
</dbReference>
<evidence type="ECO:0000313" key="15">
    <source>
        <dbReference type="EMBL" id="CAF1926613.1"/>
    </source>
</evidence>
<comment type="subcellular location">
    <subcellularLocation>
        <location evidence="2">Plastid</location>
    </subcellularLocation>
</comment>
<dbReference type="STRING" id="3708.A0A078G2G9"/>
<dbReference type="EMBL" id="HG994369">
    <property type="protein sequence ID" value="CAF1926613.1"/>
    <property type="molecule type" value="Genomic_DNA"/>
</dbReference>
<dbReference type="PANTHER" id="PTHR10277:SF9">
    <property type="entry name" value="2-ISOPROPYLMALATE SYNTHASE 1, CHLOROPLASTIC-RELATED"/>
    <property type="match status" value="1"/>
</dbReference>
<keyword evidence="8" id="KW-0808">Transferase</keyword>
<dbReference type="PROSITE" id="PS00815">
    <property type="entry name" value="AIPM_HOMOCIT_SYNTH_1"/>
    <property type="match status" value="1"/>
</dbReference>
<reference evidence="16" key="2">
    <citation type="submission" date="2014-06" db="EMBL/GenBank/DDBJ databases">
        <authorList>
            <person name="Genoscope - CEA"/>
        </authorList>
    </citation>
    <scope>NUCLEOTIDE SEQUENCE</scope>
</reference>
<dbReference type="Gene3D" id="3.30.160.270">
    <property type="match status" value="1"/>
</dbReference>
<evidence type="ECO:0000256" key="7">
    <source>
        <dbReference type="ARBA" id="ARBA00022605"/>
    </source>
</evidence>
<keyword evidence="11" id="KW-0100">Branched-chain amino acid biosynthesis</keyword>
<name>A0A078G2G9_BRANA</name>
<dbReference type="InterPro" id="IPR036230">
    <property type="entry name" value="LeuA_allosteric_dom_sf"/>
</dbReference>
<evidence type="ECO:0000256" key="5">
    <source>
        <dbReference type="ARBA" id="ARBA00012973"/>
    </source>
</evidence>
<dbReference type="Pfam" id="PF22617">
    <property type="entry name" value="HCS_D2"/>
    <property type="match status" value="1"/>
</dbReference>
<dbReference type="NCBIfam" id="NF002086">
    <property type="entry name" value="PRK00915.1-3"/>
    <property type="match status" value="1"/>
</dbReference>
<dbReference type="GO" id="GO:0009507">
    <property type="term" value="C:chloroplast"/>
    <property type="evidence" value="ECO:0000318"/>
    <property type="project" value="GO_Central"/>
</dbReference>
<dbReference type="HAMAP" id="MF_01025">
    <property type="entry name" value="LeuA_type1"/>
    <property type="match status" value="1"/>
</dbReference>
<accession>A0A078G2G9</accession>
<dbReference type="SMART" id="SM00917">
    <property type="entry name" value="LeuA_dimer"/>
    <property type="match status" value="1"/>
</dbReference>
<evidence type="ECO:0000259" key="14">
    <source>
        <dbReference type="PROSITE" id="PS50991"/>
    </source>
</evidence>
<dbReference type="Proteomes" id="UP001295469">
    <property type="component" value="Chromosome C05"/>
</dbReference>
<dbReference type="Proteomes" id="UP000028999">
    <property type="component" value="Unassembled WGS sequence"/>
</dbReference>
<evidence type="ECO:0000256" key="4">
    <source>
        <dbReference type="ARBA" id="ARBA00009396"/>
    </source>
</evidence>
<dbReference type="InterPro" id="IPR050073">
    <property type="entry name" value="2-IPM_HCS-like"/>
</dbReference>
<evidence type="ECO:0000256" key="13">
    <source>
        <dbReference type="SAM" id="MobiDB-lite"/>
    </source>
</evidence>
<dbReference type="PANTHER" id="PTHR10277">
    <property type="entry name" value="HOMOCITRATE SYNTHASE-RELATED"/>
    <property type="match status" value="1"/>
</dbReference>
<dbReference type="CDD" id="cd07940">
    <property type="entry name" value="DRE_TIM_IPMS"/>
    <property type="match status" value="1"/>
</dbReference>
<evidence type="ECO:0000256" key="1">
    <source>
        <dbReference type="ARBA" id="ARBA00000064"/>
    </source>
</evidence>
<evidence type="ECO:0000256" key="2">
    <source>
        <dbReference type="ARBA" id="ARBA00004474"/>
    </source>
</evidence>
<comment type="function">
    <text evidence="12">Catalyzes the condensation of the acetyl group of acetyl-CoA with 3-methyl-2-oxobutanoate (2-oxoisovalerate) to form 3-carboxy-3-hydroxy-4-methylpentanoate (2-isopropylmalate). Involved in Leu biosynthesis, but does not participate in the chain elongation of glucosinolates.</text>
</comment>
<evidence type="ECO:0000313" key="17">
    <source>
        <dbReference type="Proteomes" id="UP000028999"/>
    </source>
</evidence>
<organism evidence="16 17">
    <name type="scientific">Brassica napus</name>
    <name type="common">Rape</name>
    <dbReference type="NCBI Taxonomy" id="3708"/>
    <lineage>
        <taxon>Eukaryota</taxon>
        <taxon>Viridiplantae</taxon>
        <taxon>Streptophyta</taxon>
        <taxon>Embryophyta</taxon>
        <taxon>Tracheophyta</taxon>
        <taxon>Spermatophyta</taxon>
        <taxon>Magnoliopsida</taxon>
        <taxon>eudicotyledons</taxon>
        <taxon>Gunneridae</taxon>
        <taxon>Pentapetalae</taxon>
        <taxon>rosids</taxon>
        <taxon>malvids</taxon>
        <taxon>Brassicales</taxon>
        <taxon>Brassicaceae</taxon>
        <taxon>Brassiceae</taxon>
        <taxon>Brassica</taxon>
    </lineage>
</organism>
<dbReference type="Gene3D" id="1.10.238.260">
    <property type="match status" value="1"/>
</dbReference>
<dbReference type="InterPro" id="IPR005671">
    <property type="entry name" value="LeuA_bact_synth"/>
</dbReference>
<proteinExistence type="inferred from homology"/>
<dbReference type="Gene3D" id="3.20.20.70">
    <property type="entry name" value="Aldolase class I"/>
    <property type="match status" value="1"/>
</dbReference>
<keyword evidence="6" id="KW-0432">Leucine biosynthesis</keyword>
<keyword evidence="17" id="KW-1185">Reference proteome</keyword>
<feature type="region of interest" description="Disordered" evidence="13">
    <location>
        <begin position="1"/>
        <end position="40"/>
    </location>
</feature>
<dbReference type="InterPro" id="IPR000891">
    <property type="entry name" value="PYR_CT"/>
</dbReference>
<protein>
    <recommendedName>
        <fullName evidence="5">2-isopropylmalate synthase</fullName>
        <ecNumber evidence="5">2.3.3.13</ecNumber>
    </recommendedName>
</protein>
<keyword evidence="7" id="KW-0028">Amino-acid biosynthesis</keyword>
<evidence type="ECO:0000313" key="16">
    <source>
        <dbReference type="EMBL" id="CDY19217.1"/>
    </source>
</evidence>
<keyword evidence="9" id="KW-0479">Metal-binding</keyword>
<dbReference type="InterPro" id="IPR013709">
    <property type="entry name" value="2-isopropylmalate_synth_dimer"/>
</dbReference>
<dbReference type="FunFam" id="1.10.238.260:FF:000003">
    <property type="entry name" value="2-isopropylmalate synthase 1 chloroplastic"/>
    <property type="match status" value="1"/>
</dbReference>
<dbReference type="OMA" id="NTMRMLV"/>
<reference evidence="15" key="3">
    <citation type="submission" date="2021-01" db="EMBL/GenBank/DDBJ databases">
        <authorList>
            <consortium name="Genoscope - CEA"/>
            <person name="William W."/>
        </authorList>
    </citation>
    <scope>NUCLEOTIDE SEQUENCE</scope>
</reference>
<evidence type="ECO:0000256" key="11">
    <source>
        <dbReference type="ARBA" id="ARBA00023304"/>
    </source>
</evidence>
<evidence type="ECO:0000256" key="9">
    <source>
        <dbReference type="ARBA" id="ARBA00022723"/>
    </source>
</evidence>
<dbReference type="Gramene" id="CDY19217">
    <property type="protein sequence ID" value="CDY19217"/>
    <property type="gene ID" value="GSBRNA2T00006519001"/>
</dbReference>
<dbReference type="SUPFAM" id="SSF51569">
    <property type="entry name" value="Aldolase"/>
    <property type="match status" value="1"/>
</dbReference>
<dbReference type="InterPro" id="IPR054691">
    <property type="entry name" value="LeuA/HCS_post-cat"/>
</dbReference>
<evidence type="ECO:0000256" key="6">
    <source>
        <dbReference type="ARBA" id="ARBA00022430"/>
    </source>
</evidence>
<evidence type="ECO:0000256" key="3">
    <source>
        <dbReference type="ARBA" id="ARBA00004689"/>
    </source>
</evidence>
<comment type="catalytic activity">
    <reaction evidence="1">
        <text>3-methyl-2-oxobutanoate + acetyl-CoA + H2O = (2S)-2-isopropylmalate + CoA + H(+)</text>
        <dbReference type="Rhea" id="RHEA:21524"/>
        <dbReference type="ChEBI" id="CHEBI:1178"/>
        <dbReference type="ChEBI" id="CHEBI:11851"/>
        <dbReference type="ChEBI" id="CHEBI:15377"/>
        <dbReference type="ChEBI" id="CHEBI:15378"/>
        <dbReference type="ChEBI" id="CHEBI:57287"/>
        <dbReference type="ChEBI" id="CHEBI:57288"/>
        <dbReference type="EC" id="2.3.3.13"/>
    </reaction>
</comment>
<dbReference type="NCBIfam" id="TIGR00973">
    <property type="entry name" value="leuA_bact"/>
    <property type="match status" value="1"/>
</dbReference>
<dbReference type="InterPro" id="IPR002034">
    <property type="entry name" value="AIPM/Hcit_synth_CS"/>
</dbReference>
<feature type="compositionally biased region" description="Low complexity" evidence="13">
    <location>
        <begin position="9"/>
        <end position="37"/>
    </location>
</feature>
<dbReference type="AlphaFoldDB" id="A0A078G2G9"/>
<evidence type="ECO:0000256" key="12">
    <source>
        <dbReference type="ARBA" id="ARBA00059544"/>
    </source>
</evidence>
<comment type="similarity">
    <text evidence="4">Belongs to the alpha-IPM synthase/homocitrate synthase family. LeuA type 1 subfamily.</text>
</comment>
<comment type="pathway">
    <text evidence="3">Amino-acid biosynthesis; L-leucine biosynthesis; L-leucine from 3-methyl-2-oxobutanoate: step 1/4.</text>
</comment>
<dbReference type="InterPro" id="IPR013785">
    <property type="entry name" value="Aldolase_TIM"/>
</dbReference>
<dbReference type="SUPFAM" id="SSF110921">
    <property type="entry name" value="2-isopropylmalate synthase LeuA, allosteric (dimerisation) domain"/>
    <property type="match status" value="1"/>
</dbReference>